<organism evidence="2 4">
    <name type="scientific">Pyrenophora tritici-repentis</name>
    <dbReference type="NCBI Taxonomy" id="45151"/>
    <lineage>
        <taxon>Eukaryota</taxon>
        <taxon>Fungi</taxon>
        <taxon>Dikarya</taxon>
        <taxon>Ascomycota</taxon>
        <taxon>Pezizomycotina</taxon>
        <taxon>Dothideomycetes</taxon>
        <taxon>Pleosporomycetidae</taxon>
        <taxon>Pleosporales</taxon>
        <taxon>Pleosporineae</taxon>
        <taxon>Pleosporaceae</taxon>
        <taxon>Pyrenophora</taxon>
    </lineage>
</organism>
<keyword evidence="1" id="KW-0472">Membrane</keyword>
<proteinExistence type="predicted"/>
<evidence type="ECO:0000313" key="3">
    <source>
        <dbReference type="EMBL" id="KAI1517385.1"/>
    </source>
</evidence>
<reference evidence="3" key="2">
    <citation type="submission" date="2021-05" db="EMBL/GenBank/DDBJ databases">
        <authorList>
            <person name="Moolhuijzen P.M."/>
            <person name="Moffat C.S."/>
        </authorList>
    </citation>
    <scope>NUCLEOTIDE SEQUENCE</scope>
    <source>
        <strain evidence="3">86-124</strain>
    </source>
</reference>
<dbReference type="EMBL" id="NQIK02000004">
    <property type="protein sequence ID" value="KAF7571691.1"/>
    <property type="molecule type" value="Genomic_DNA"/>
</dbReference>
<comment type="caution">
    <text evidence="2">The sequence shown here is derived from an EMBL/GenBank/DDBJ whole genome shotgun (WGS) entry which is preliminary data.</text>
</comment>
<dbReference type="Proteomes" id="UP000245464">
    <property type="component" value="Chromosome 4"/>
</dbReference>
<reference evidence="5" key="4">
    <citation type="journal article" date="2022" name="Microb. Genom.">
        <title>A global pangenome for the wheat fungal pathogen Pyrenophora tritici-repentis and prediction of effector protein structural homology.</title>
        <authorList>
            <person name="Moolhuijzen P.M."/>
            <person name="See P.T."/>
            <person name="Shi G."/>
            <person name="Powell H.R."/>
            <person name="Cockram J."/>
            <person name="Jorgensen L.N."/>
            <person name="Benslimane H."/>
            <person name="Strelkov S.E."/>
            <person name="Turner J."/>
            <person name="Liu Z."/>
            <person name="Moffat C.S."/>
        </authorList>
    </citation>
    <scope>NUCLEOTIDE SEQUENCE [LARGE SCALE GENOMIC DNA]</scope>
</reference>
<reference evidence="2 4" key="1">
    <citation type="journal article" date="2018" name="BMC Genomics">
        <title>Comparative genomics of the wheat fungal pathogen Pyrenophora tritici-repentis reveals chromosomal variations and genome plasticity.</title>
        <authorList>
            <person name="Moolhuijzen P."/>
            <person name="See P.T."/>
            <person name="Hane J.K."/>
            <person name="Shi G."/>
            <person name="Liu Z."/>
            <person name="Oliver R.P."/>
            <person name="Moffat C.S."/>
        </authorList>
    </citation>
    <scope>NUCLEOTIDE SEQUENCE [LARGE SCALE GENOMIC DNA]</scope>
    <source>
        <strain evidence="2">M4</strain>
    </source>
</reference>
<keyword evidence="5" id="KW-1185">Reference proteome</keyword>
<dbReference type="OrthoDB" id="5238025at2759"/>
<name>A0A2W1GZ19_9PLEO</name>
<gene>
    <name evidence="3" type="ORF">Ptr86124_004322</name>
    <name evidence="2" type="ORF">PtrM4_091910</name>
</gene>
<feature type="transmembrane region" description="Helical" evidence="1">
    <location>
        <begin position="112"/>
        <end position="130"/>
    </location>
</feature>
<dbReference type="Proteomes" id="UP000249757">
    <property type="component" value="Unassembled WGS sequence"/>
</dbReference>
<dbReference type="OMA" id="EDNRMTG"/>
<feature type="transmembrane region" description="Helical" evidence="1">
    <location>
        <begin position="46"/>
        <end position="65"/>
    </location>
</feature>
<evidence type="ECO:0000313" key="2">
    <source>
        <dbReference type="EMBL" id="KAF7571691.1"/>
    </source>
</evidence>
<evidence type="ECO:0000256" key="1">
    <source>
        <dbReference type="SAM" id="Phobius"/>
    </source>
</evidence>
<keyword evidence="1" id="KW-1133">Transmembrane helix</keyword>
<evidence type="ECO:0000313" key="5">
    <source>
        <dbReference type="Proteomes" id="UP000249757"/>
    </source>
</evidence>
<reference evidence="3" key="3">
    <citation type="journal article" date="2022" name="bioRxiv">
        <title>A global pangenome for the wheat fungal pathogen Pyrenophora tritici-repentis and prediction of effector protein structural homology.</title>
        <authorList>
            <person name="Moolhuijzen P."/>
            <person name="See P.T."/>
            <person name="Shi G."/>
            <person name="Powell H.R."/>
            <person name="Cockram J."/>
            <person name="Jorgensen L.N."/>
            <person name="Benslimane H."/>
            <person name="Strelkov S.E."/>
            <person name="Turner J."/>
            <person name="Liu Z."/>
            <person name="Moffat C.S."/>
        </authorList>
    </citation>
    <scope>NUCLEOTIDE SEQUENCE</scope>
    <source>
        <strain evidence="3">86-124</strain>
    </source>
</reference>
<keyword evidence="1" id="KW-0812">Transmembrane</keyword>
<protein>
    <submittedName>
        <fullName evidence="2">Uncharacterized protein</fullName>
    </submittedName>
</protein>
<feature type="transmembrane region" description="Helical" evidence="1">
    <location>
        <begin position="238"/>
        <end position="258"/>
    </location>
</feature>
<dbReference type="AlphaFoldDB" id="A0A2W1GZ19"/>
<sequence length="288" mass="32074">MDKVKLTITPVAAKIKSLLPTKKDASPVFNKPVNTNSCPHHRMSRLLYSISLTMLFAISIAVVTFKAKSYSFIEDNRMTGFDFQMSEGAGQSAQEIVVATLPRRMYAIPAKLTIISAAMSILIAAAHLGFVVTDWKRGNRTQSHVFRRNIMMFHIINAIVVLFALVSIYVTHANSSHFRDNYINVLASRRNATQTYVRYDAGIFDVETWTCELQRAQGVGMVQDDYGKQCADEIAGRAVMIPFMLLAWLIAGVGIWGFTKGGRRGPDGEAIRTQEVGLEMKKMNATDE</sequence>
<evidence type="ECO:0000313" key="4">
    <source>
        <dbReference type="Proteomes" id="UP000245464"/>
    </source>
</evidence>
<dbReference type="EMBL" id="NRDI02000004">
    <property type="protein sequence ID" value="KAI1517385.1"/>
    <property type="molecule type" value="Genomic_DNA"/>
</dbReference>
<feature type="transmembrane region" description="Helical" evidence="1">
    <location>
        <begin position="150"/>
        <end position="170"/>
    </location>
</feature>
<accession>A0A2W1GZ19</accession>